<dbReference type="Pfam" id="PF08711">
    <property type="entry name" value="Med26"/>
    <property type="match status" value="1"/>
</dbReference>
<evidence type="ECO:0000313" key="3">
    <source>
        <dbReference type="EMBL" id="CCE82726.1"/>
    </source>
</evidence>
<dbReference type="AlphaFoldDB" id="G8YCP5"/>
<feature type="domain" description="PWWP" evidence="2">
    <location>
        <begin position="13"/>
        <end position="75"/>
    </location>
</feature>
<dbReference type="Gene3D" id="2.30.30.140">
    <property type="match status" value="1"/>
</dbReference>
<reference evidence="3 4" key="1">
    <citation type="journal article" date="2012" name="G3 (Bethesda)">
        <title>Pichia sorbitophila, an interspecies yeast hybrid reveals early steps of genome resolution following polyploidization.</title>
        <authorList>
            <person name="Leh Louis V."/>
            <person name="Despons L."/>
            <person name="Friedrich A."/>
            <person name="Martin T."/>
            <person name="Durrens P."/>
            <person name="Casaregola S."/>
            <person name="Neuveglise C."/>
            <person name="Fairhead C."/>
            <person name="Marck C."/>
            <person name="Cruz J.A."/>
            <person name="Straub M.L."/>
            <person name="Kugler V."/>
            <person name="Sacerdot C."/>
            <person name="Uzunov Z."/>
            <person name="Thierry A."/>
            <person name="Weiss S."/>
            <person name="Bleykasten C."/>
            <person name="De Montigny J."/>
            <person name="Jacques N."/>
            <person name="Jung P."/>
            <person name="Lemaire M."/>
            <person name="Mallet S."/>
            <person name="Morel G."/>
            <person name="Richard G.F."/>
            <person name="Sarkar A."/>
            <person name="Savel G."/>
            <person name="Schacherer J."/>
            <person name="Seret M.L."/>
            <person name="Talla E."/>
            <person name="Samson G."/>
            <person name="Jubin C."/>
            <person name="Poulain J."/>
            <person name="Vacherie B."/>
            <person name="Barbe V."/>
            <person name="Pelletier E."/>
            <person name="Sherman D.J."/>
            <person name="Westhof E."/>
            <person name="Weissenbach J."/>
            <person name="Baret P.V."/>
            <person name="Wincker P."/>
            <person name="Gaillardin C."/>
            <person name="Dujon B."/>
            <person name="Souciet J.L."/>
        </authorList>
    </citation>
    <scope>NUCLEOTIDE SEQUENCE [LARGE SCALE GENOMIC DNA]</scope>
    <source>
        <strain evidence="4">ATCC MYA-4447 / BCRC 22081 / CBS 7064 / NBRC 10061 / NRRL Y-12695</strain>
    </source>
</reference>
<dbReference type="SUPFAM" id="SSF63748">
    <property type="entry name" value="Tudor/PWWP/MBT"/>
    <property type="match status" value="1"/>
</dbReference>
<evidence type="ECO:0000313" key="4">
    <source>
        <dbReference type="Proteomes" id="UP000005222"/>
    </source>
</evidence>
<dbReference type="Gene3D" id="1.20.930.10">
    <property type="entry name" value="Conserved domain common to transcription factors TFIIS, elongin A, CRSP70"/>
    <property type="match status" value="1"/>
</dbReference>
<keyword evidence="4" id="KW-1185">Reference proteome</keyword>
<sequence length="425" mass="47155">MVQRKTRANGFQERDLVLAKMHGFPAWPSFVMPDSMIPDQVLKVKKKTTNFCVIFIPDGDYYWMNEKSLELLTEEKLNKKLGKVPKGRPKPKIGGKTLHVNDALLTSKNLTFDSFMDRLNRNGPLDGEAQKEETLEDDNIDEEAGAVDEDDEEQGNEADSTDTKTQIENHSRATGARSRRSGDQDDSSSSAGKYHDSTSSKRKAASENGARKAPKKETKASEATQSNGNGGEQKDQKENTPKERSPEERQHQLWLCRIKLQRSLIQRNQPVTPSDPKQYPPPTTEELQIAALILQRLADFPISVELLRSTKIHKVLKCILRDEDLAYVDSFKIHDKCKDLLDRWASLIDVLKAEKHSGSRTSAEGSPSSQHTGSAETSSAKLSSNGAAHSDASVAPGENISVSAHEDSEISALENIPSDQVRKDP</sequence>
<gene>
    <name evidence="3" type="primary">Piso0_002468</name>
    <name evidence="3" type="ORF">GNLVRS01_PISO0J12637g</name>
</gene>
<dbReference type="OMA" id="WEQPHRL"/>
<feature type="compositionally biased region" description="Basic and acidic residues" evidence="1">
    <location>
        <begin position="161"/>
        <end position="171"/>
    </location>
</feature>
<feature type="compositionally biased region" description="Acidic residues" evidence="1">
    <location>
        <begin position="134"/>
        <end position="160"/>
    </location>
</feature>
<accession>G8YCP5</accession>
<feature type="region of interest" description="Disordered" evidence="1">
    <location>
        <begin position="121"/>
        <end position="250"/>
    </location>
</feature>
<dbReference type="InParanoid" id="G8YCP5"/>
<dbReference type="CDD" id="cd05840">
    <property type="entry name" value="PWWP_ScIOC4-like"/>
    <property type="match status" value="1"/>
</dbReference>
<dbReference type="Proteomes" id="UP000005222">
    <property type="component" value="Chromosome J"/>
</dbReference>
<protein>
    <submittedName>
        <fullName evidence="3">Piso0_002468 protein</fullName>
    </submittedName>
</protein>
<dbReference type="InterPro" id="IPR035503">
    <property type="entry name" value="IOC4-like_PWWP"/>
</dbReference>
<feature type="region of interest" description="Disordered" evidence="1">
    <location>
        <begin position="355"/>
        <end position="425"/>
    </location>
</feature>
<dbReference type="InterPro" id="IPR017923">
    <property type="entry name" value="TFIIS_N"/>
</dbReference>
<dbReference type="eggNOG" id="ENOG502QWCQ">
    <property type="taxonomic scope" value="Eukaryota"/>
</dbReference>
<proteinExistence type="predicted"/>
<dbReference type="STRING" id="559304.G8YCP5"/>
<dbReference type="SMART" id="SM00293">
    <property type="entry name" value="PWWP"/>
    <property type="match status" value="1"/>
</dbReference>
<feature type="compositionally biased region" description="Polar residues" evidence="1">
    <location>
        <begin position="359"/>
        <end position="387"/>
    </location>
</feature>
<dbReference type="OrthoDB" id="9975114at2759"/>
<dbReference type="FunCoup" id="G8YCP5">
    <property type="interactions" value="200"/>
</dbReference>
<dbReference type="Pfam" id="PF00855">
    <property type="entry name" value="PWWP"/>
    <property type="match status" value="1"/>
</dbReference>
<dbReference type="HOGENOM" id="CLU_034381_0_0_1"/>
<dbReference type="EMBL" id="FO082050">
    <property type="protein sequence ID" value="CCE82726.1"/>
    <property type="molecule type" value="Genomic_DNA"/>
</dbReference>
<dbReference type="PROSITE" id="PS50812">
    <property type="entry name" value="PWWP"/>
    <property type="match status" value="1"/>
</dbReference>
<evidence type="ECO:0000259" key="2">
    <source>
        <dbReference type="PROSITE" id="PS50812"/>
    </source>
</evidence>
<evidence type="ECO:0000256" key="1">
    <source>
        <dbReference type="SAM" id="MobiDB-lite"/>
    </source>
</evidence>
<dbReference type="InterPro" id="IPR035441">
    <property type="entry name" value="TFIIS/LEDGF_dom_sf"/>
</dbReference>
<name>G8YCP5_PICSO</name>
<dbReference type="SUPFAM" id="SSF47676">
    <property type="entry name" value="Conserved domain common to transcription factors TFIIS, elongin A, CRSP70"/>
    <property type="match status" value="1"/>
</dbReference>
<organism evidence="3 4">
    <name type="scientific">Pichia sorbitophila (strain ATCC MYA-4447 / BCRC 22081 / CBS 7064 / NBRC 10061 / NRRL Y-12695)</name>
    <name type="common">Hybrid yeast</name>
    <dbReference type="NCBI Taxonomy" id="559304"/>
    <lineage>
        <taxon>Eukaryota</taxon>
        <taxon>Fungi</taxon>
        <taxon>Dikarya</taxon>
        <taxon>Ascomycota</taxon>
        <taxon>Saccharomycotina</taxon>
        <taxon>Pichiomycetes</taxon>
        <taxon>Debaryomycetaceae</taxon>
        <taxon>Millerozyma</taxon>
    </lineage>
</organism>
<dbReference type="InterPro" id="IPR000313">
    <property type="entry name" value="PWWP_dom"/>
</dbReference>
<feature type="compositionally biased region" description="Basic and acidic residues" evidence="1">
    <location>
        <begin position="232"/>
        <end position="250"/>
    </location>
</feature>